<proteinExistence type="predicted"/>
<dbReference type="EMBL" id="BAAAPU010000004">
    <property type="protein sequence ID" value="GAA1975307.1"/>
    <property type="molecule type" value="Genomic_DNA"/>
</dbReference>
<dbReference type="SUPFAM" id="SSF53254">
    <property type="entry name" value="Phosphoglycerate mutase-like"/>
    <property type="match status" value="1"/>
</dbReference>
<dbReference type="Gene3D" id="3.40.50.1240">
    <property type="entry name" value="Phosphoglycerate mutase-like"/>
    <property type="match status" value="1"/>
</dbReference>
<dbReference type="SMART" id="SM00855">
    <property type="entry name" value="PGAM"/>
    <property type="match status" value="1"/>
</dbReference>
<dbReference type="Pfam" id="PF00300">
    <property type="entry name" value="His_Phos_1"/>
    <property type="match status" value="1"/>
</dbReference>
<dbReference type="NCBIfam" id="TIGR03848">
    <property type="entry name" value="MSMEG_4193"/>
    <property type="match status" value="1"/>
</dbReference>
<accession>A0ABN2RUW3</accession>
<dbReference type="CDD" id="cd07067">
    <property type="entry name" value="HP_PGM_like"/>
    <property type="match status" value="1"/>
</dbReference>
<sequence length="259" mass="27379">MPDERAGGRARTRVANVPTVLFVRHGRSTSNTAGTLAGWMPGVFLDETGEAQAAAVGHRIAAAVLPVAEVVSSPLDRCVQTADLLAAALPDHVGRSVHPGLGECRYGAWTGRPISELAKEELWKVVQDRPSEARFPDSAAYPGESMVEMQDRALQAVRETDARILETHGKDAIWVAVSHGDVIKSILSHATGAHLDDFQRIHVDPASVSVVHYTSRKPFVLRLNDVGGDLAGLRPPEKPATEEGDAVVGGGAGTTPAVG</sequence>
<dbReference type="InterPro" id="IPR029033">
    <property type="entry name" value="His_PPase_superfam"/>
</dbReference>
<reference evidence="2 3" key="1">
    <citation type="journal article" date="2019" name="Int. J. Syst. Evol. Microbiol.">
        <title>The Global Catalogue of Microorganisms (GCM) 10K type strain sequencing project: providing services to taxonomists for standard genome sequencing and annotation.</title>
        <authorList>
            <consortium name="The Broad Institute Genomics Platform"/>
            <consortium name="The Broad Institute Genome Sequencing Center for Infectious Disease"/>
            <person name="Wu L."/>
            <person name="Ma J."/>
        </authorList>
    </citation>
    <scope>NUCLEOTIDE SEQUENCE [LARGE SCALE GENOMIC DNA]</scope>
    <source>
        <strain evidence="2 3">JCM 15628</strain>
    </source>
</reference>
<evidence type="ECO:0000313" key="2">
    <source>
        <dbReference type="EMBL" id="GAA1975307.1"/>
    </source>
</evidence>
<dbReference type="InterPro" id="IPR013078">
    <property type="entry name" value="His_Pase_superF_clade-1"/>
</dbReference>
<comment type="caution">
    <text evidence="2">The sequence shown here is derived from an EMBL/GenBank/DDBJ whole genome shotgun (WGS) entry which is preliminary data.</text>
</comment>
<protein>
    <submittedName>
        <fullName evidence="2">Histidine phosphatase family protein</fullName>
    </submittedName>
</protein>
<dbReference type="PANTHER" id="PTHR48100:SF2">
    <property type="entry name" value="CONSERVED PROTEIN"/>
    <property type="match status" value="1"/>
</dbReference>
<dbReference type="InterPro" id="IPR022492">
    <property type="entry name" value="Phosphomutase_MSMEG4193_put"/>
</dbReference>
<gene>
    <name evidence="2" type="ORF">GCM10009817_14440</name>
</gene>
<dbReference type="InterPro" id="IPR050275">
    <property type="entry name" value="PGM_Phosphatase"/>
</dbReference>
<evidence type="ECO:0000313" key="3">
    <source>
        <dbReference type="Proteomes" id="UP001500013"/>
    </source>
</evidence>
<keyword evidence="3" id="KW-1185">Reference proteome</keyword>
<dbReference type="PANTHER" id="PTHR48100">
    <property type="entry name" value="BROAD-SPECIFICITY PHOSPHATASE YOR283W-RELATED"/>
    <property type="match status" value="1"/>
</dbReference>
<name>A0ABN2RUW3_9MICO</name>
<evidence type="ECO:0000256" key="1">
    <source>
        <dbReference type="SAM" id="MobiDB-lite"/>
    </source>
</evidence>
<feature type="region of interest" description="Disordered" evidence="1">
    <location>
        <begin position="230"/>
        <end position="259"/>
    </location>
</feature>
<organism evidence="2 3">
    <name type="scientific">Terrabacter lapilli</name>
    <dbReference type="NCBI Taxonomy" id="436231"/>
    <lineage>
        <taxon>Bacteria</taxon>
        <taxon>Bacillati</taxon>
        <taxon>Actinomycetota</taxon>
        <taxon>Actinomycetes</taxon>
        <taxon>Micrococcales</taxon>
        <taxon>Intrasporangiaceae</taxon>
        <taxon>Terrabacter</taxon>
    </lineage>
</organism>
<dbReference type="Proteomes" id="UP001500013">
    <property type="component" value="Unassembled WGS sequence"/>
</dbReference>